<dbReference type="Proteomes" id="UP001623330">
    <property type="component" value="Unassembled WGS sequence"/>
</dbReference>
<evidence type="ECO:0000256" key="2">
    <source>
        <dbReference type="ARBA" id="ARBA00022963"/>
    </source>
</evidence>
<dbReference type="PANTHER" id="PTHR12482">
    <property type="entry name" value="LIPASE ROG1-RELATED-RELATED"/>
    <property type="match status" value="1"/>
</dbReference>
<keyword evidence="2" id="KW-0442">Lipid degradation</keyword>
<dbReference type="InterPro" id="IPR016445">
    <property type="entry name" value="Rog1_fam"/>
</dbReference>
<keyword evidence="5" id="KW-1185">Reference proteome</keyword>
<comment type="caution">
    <text evidence="4">The sequence shown here is derived from an EMBL/GenBank/DDBJ whole genome shotgun (WGS) entry which is preliminary data.</text>
</comment>
<dbReference type="InterPro" id="IPR007751">
    <property type="entry name" value="DUF676_lipase-like"/>
</dbReference>
<organism evidence="4 5">
    <name type="scientific">Nakaseomyces bracarensis</name>
    <dbReference type="NCBI Taxonomy" id="273131"/>
    <lineage>
        <taxon>Eukaryota</taxon>
        <taxon>Fungi</taxon>
        <taxon>Dikarya</taxon>
        <taxon>Ascomycota</taxon>
        <taxon>Saccharomycotina</taxon>
        <taxon>Saccharomycetes</taxon>
        <taxon>Saccharomycetales</taxon>
        <taxon>Saccharomycetaceae</taxon>
        <taxon>Nakaseomyces</taxon>
    </lineage>
</organism>
<dbReference type="InterPro" id="IPR029058">
    <property type="entry name" value="AB_hydrolase_fold"/>
</dbReference>
<name>A0ABR4NZV2_9SACH</name>
<feature type="domain" description="DUF676" evidence="3">
    <location>
        <begin position="183"/>
        <end position="377"/>
    </location>
</feature>
<dbReference type="SUPFAM" id="SSF53474">
    <property type="entry name" value="alpha/beta-Hydrolases"/>
    <property type="match status" value="1"/>
</dbReference>
<reference evidence="4 5" key="1">
    <citation type="submission" date="2024-05" db="EMBL/GenBank/DDBJ databases">
        <title>Long read based assembly of the Candida bracarensis genome reveals expanded adhesin content.</title>
        <authorList>
            <person name="Marcet-Houben M."/>
            <person name="Ksiezopolska E."/>
            <person name="Gabaldon T."/>
        </authorList>
    </citation>
    <scope>NUCLEOTIDE SEQUENCE [LARGE SCALE GENOMIC DNA]</scope>
    <source>
        <strain evidence="4 5">CBM6</strain>
    </source>
</reference>
<accession>A0ABR4NZV2</accession>
<dbReference type="PANTHER" id="PTHR12482:SF62">
    <property type="entry name" value="LIPASE ROG1-RELATED"/>
    <property type="match status" value="1"/>
</dbReference>
<dbReference type="Gene3D" id="3.40.50.1820">
    <property type="entry name" value="alpha/beta hydrolase"/>
    <property type="match status" value="1"/>
</dbReference>
<gene>
    <name evidence="4" type="ORF">RNJ44_02628</name>
</gene>
<evidence type="ECO:0000259" key="3">
    <source>
        <dbReference type="Pfam" id="PF05057"/>
    </source>
</evidence>
<protein>
    <submittedName>
        <fullName evidence="4">Lipase</fullName>
    </submittedName>
</protein>
<evidence type="ECO:0000256" key="1">
    <source>
        <dbReference type="ARBA" id="ARBA00007920"/>
    </source>
</evidence>
<dbReference type="PIRSF" id="PIRSF005412">
    <property type="entry name" value="UCP005412_abhydr"/>
    <property type="match status" value="1"/>
</dbReference>
<keyword evidence="2" id="KW-0443">Lipid metabolism</keyword>
<sequence>MSDTLAYHYRSAVKVGELERYVIEYTLFEDDEIPEDIVLDSLWVRVKNCSPLSFRAGYLAGPFILYTDLRSQNYHHSQKIVSSSDYPQYESNMQAQQSRVMELSLHKIQSRYVWVLDVVSQILFTTNTNIPFEVTIGRNKEYLSDAKDIDCLPDVGSVCNQLVVSRLTTDDIWKLPRAIAPKNKKKHLVILTHGLHSNVSVDMSYLMEQIYNAQVNYPDEVLVVDGYFKNVCETEKGIRYLGTRITNYIINELYDENVKKISFIGHSLGGLVQTFVIAQLAAKYPWFFEKVVPVNFITIASPMLGIVTDNPAYINLLLSFGVVGKTGKDLNLDIDLPDQKPLIYSLSGELVRSILRRFKNRTLYANAVNDGIVPLYTASLLFLDYDSILKKLKEMESNDTLSGPNNITVSDNTAFFNKNFISPLTKMLSLWAPQKFPNDNSQIPKVSFFQSAASILIPPIPDTNYIVDPQKRNNIIIHDKIYGTDDSAEVEVELDEDLFTSKNIFLQVLSAMTTEKQKYQQLEKSIAIRWHKDLTWRKVIVALKPDSHNNIIVRRRFANAYGWPIIDHIIENHFGGDVDKTDLAAEGFTTSSESFLESPLKNTQESNDWVLREDQNSLFKEGPTGLISTVGEMVETLAKRSFPNFTADGEVINQISEDDSYNAVNYNMIADNEV</sequence>
<dbReference type="EMBL" id="JBEVYD010000002">
    <property type="protein sequence ID" value="KAL3234840.1"/>
    <property type="molecule type" value="Genomic_DNA"/>
</dbReference>
<proteinExistence type="inferred from homology"/>
<comment type="similarity">
    <text evidence="1">Belongs to the putative lipase ROG1 family.</text>
</comment>
<dbReference type="Pfam" id="PF05057">
    <property type="entry name" value="DUF676"/>
    <property type="match status" value="1"/>
</dbReference>
<dbReference type="InterPro" id="IPR044294">
    <property type="entry name" value="Lipase-like"/>
</dbReference>
<evidence type="ECO:0000313" key="4">
    <source>
        <dbReference type="EMBL" id="KAL3234840.1"/>
    </source>
</evidence>
<evidence type="ECO:0000313" key="5">
    <source>
        <dbReference type="Proteomes" id="UP001623330"/>
    </source>
</evidence>